<keyword evidence="4" id="KW-0963">Cytoplasm</keyword>
<keyword evidence="12" id="KW-1185">Reference proteome</keyword>
<organism evidence="11 12">
    <name type="scientific">Conidiobolus coronatus (strain ATCC 28846 / CBS 209.66 / NRRL 28638)</name>
    <name type="common">Delacroixia coronata</name>
    <dbReference type="NCBI Taxonomy" id="796925"/>
    <lineage>
        <taxon>Eukaryota</taxon>
        <taxon>Fungi</taxon>
        <taxon>Fungi incertae sedis</taxon>
        <taxon>Zoopagomycota</taxon>
        <taxon>Entomophthoromycotina</taxon>
        <taxon>Entomophthoromycetes</taxon>
        <taxon>Entomophthorales</taxon>
        <taxon>Ancylistaceae</taxon>
        <taxon>Conidiobolus</taxon>
    </lineage>
</organism>
<keyword evidence="7" id="KW-0630">Potassium</keyword>
<comment type="subcellular location">
    <subcellularLocation>
        <location evidence="1">Cytoplasm</location>
    </subcellularLocation>
</comment>
<dbReference type="AlphaFoldDB" id="A0A137NXV1"/>
<dbReference type="GO" id="GO:0005737">
    <property type="term" value="C:cytoplasm"/>
    <property type="evidence" value="ECO:0007669"/>
    <property type="project" value="UniProtKB-SubCell"/>
</dbReference>
<dbReference type="InterPro" id="IPR023210">
    <property type="entry name" value="NADP_OxRdtase_dom"/>
</dbReference>
<evidence type="ECO:0000256" key="6">
    <source>
        <dbReference type="ARBA" id="ARBA00022857"/>
    </source>
</evidence>
<dbReference type="InterPro" id="IPR005399">
    <property type="entry name" value="K_chnl_volt-dep_bsu_KCNAB-rel"/>
</dbReference>
<keyword evidence="6" id="KW-0521">NADP</keyword>
<dbReference type="InterPro" id="IPR005983">
    <property type="entry name" value="K_chnl_volt-dep_bsu_KCNAB"/>
</dbReference>
<dbReference type="OMA" id="YLPWSPL"/>
<dbReference type="Pfam" id="PF00248">
    <property type="entry name" value="Aldo_ket_red"/>
    <property type="match status" value="1"/>
</dbReference>
<evidence type="ECO:0000256" key="1">
    <source>
        <dbReference type="ARBA" id="ARBA00004496"/>
    </source>
</evidence>
<evidence type="ECO:0000256" key="4">
    <source>
        <dbReference type="ARBA" id="ARBA00022490"/>
    </source>
</evidence>
<dbReference type="PANTHER" id="PTHR43150:SF2">
    <property type="entry name" value="HYPERKINETIC, ISOFORM M"/>
    <property type="match status" value="1"/>
</dbReference>
<evidence type="ECO:0000256" key="8">
    <source>
        <dbReference type="ARBA" id="ARBA00023002"/>
    </source>
</evidence>
<dbReference type="PANTHER" id="PTHR43150">
    <property type="entry name" value="HYPERKINETIC, ISOFORM M"/>
    <property type="match status" value="1"/>
</dbReference>
<dbReference type="CDD" id="cd19143">
    <property type="entry name" value="AKR_AKR6C1_2"/>
    <property type="match status" value="1"/>
</dbReference>
<evidence type="ECO:0000256" key="7">
    <source>
        <dbReference type="ARBA" id="ARBA00022958"/>
    </source>
</evidence>
<keyword evidence="8" id="KW-0560">Oxidoreductase</keyword>
<protein>
    <submittedName>
        <fullName evidence="11">Aldo/keto reductase</fullName>
    </submittedName>
</protein>
<keyword evidence="9" id="KW-0406">Ion transport</keyword>
<dbReference type="SUPFAM" id="SSF51430">
    <property type="entry name" value="NAD(P)-linked oxidoreductase"/>
    <property type="match status" value="1"/>
</dbReference>
<sequence length="335" mass="37864">MEYRYLGNSGFKVPAISLGSWLTYGSQVEYETTYDCITTAFENGINYFDTSEVYANGQTEIDIGSVIKQNGWKRSEFSVGTKLFWGGKGPNEKGLSRKHIIEGLNFSLERLQLDYVDLVFAHRPDPDTPLEETVRAFNHVIDQGKALYWGTSEWSVAQIIEAHEIAKRLNLVGPLMEQPQYNMFHRDRVEKEYIPLYKNFKLGATIWSPLGSGILTGKYNNGVPDDSRLALKDNLVTMRMCDWLSTDEGKLKLGKVKELKSIADELKCTVAQLAIAWCLKNPNVSTVITGASKPEQILENIKSLQVISKLTDDVLERIELVLNNKPSLDLNFRNT</sequence>
<dbReference type="NCBIfam" id="TIGR01293">
    <property type="entry name" value="Kv_beta"/>
    <property type="match status" value="1"/>
</dbReference>
<evidence type="ECO:0000313" key="11">
    <source>
        <dbReference type="EMBL" id="KXN67606.1"/>
    </source>
</evidence>
<evidence type="ECO:0000313" key="12">
    <source>
        <dbReference type="Proteomes" id="UP000070444"/>
    </source>
</evidence>
<dbReference type="STRING" id="796925.A0A137NXV1"/>
<evidence type="ECO:0000259" key="10">
    <source>
        <dbReference type="Pfam" id="PF00248"/>
    </source>
</evidence>
<gene>
    <name evidence="11" type="ORF">CONCODRAFT_42654</name>
</gene>
<dbReference type="Proteomes" id="UP000070444">
    <property type="component" value="Unassembled WGS sequence"/>
</dbReference>
<dbReference type="GO" id="GO:0005249">
    <property type="term" value="F:voltage-gated potassium channel activity"/>
    <property type="evidence" value="ECO:0007669"/>
    <property type="project" value="InterPro"/>
</dbReference>
<accession>A0A137NXV1</accession>
<feature type="domain" description="NADP-dependent oxidoreductase" evidence="10">
    <location>
        <begin position="16"/>
        <end position="319"/>
    </location>
</feature>
<evidence type="ECO:0000256" key="5">
    <source>
        <dbReference type="ARBA" id="ARBA00022538"/>
    </source>
</evidence>
<reference evidence="11 12" key="1">
    <citation type="journal article" date="2015" name="Genome Biol. Evol.">
        <title>Phylogenomic analyses indicate that early fungi evolved digesting cell walls of algal ancestors of land plants.</title>
        <authorList>
            <person name="Chang Y."/>
            <person name="Wang S."/>
            <person name="Sekimoto S."/>
            <person name="Aerts A.L."/>
            <person name="Choi C."/>
            <person name="Clum A."/>
            <person name="LaButti K.M."/>
            <person name="Lindquist E.A."/>
            <person name="Yee Ngan C."/>
            <person name="Ohm R.A."/>
            <person name="Salamov A.A."/>
            <person name="Grigoriev I.V."/>
            <person name="Spatafora J.W."/>
            <person name="Berbee M.L."/>
        </authorList>
    </citation>
    <scope>NUCLEOTIDE SEQUENCE [LARGE SCALE GENOMIC DNA]</scope>
    <source>
        <strain evidence="11 12">NRRL 28638</strain>
    </source>
</reference>
<evidence type="ECO:0000256" key="2">
    <source>
        <dbReference type="ARBA" id="ARBA00006515"/>
    </source>
</evidence>
<dbReference type="OrthoDB" id="1720422at2759"/>
<dbReference type="GO" id="GO:0016491">
    <property type="term" value="F:oxidoreductase activity"/>
    <property type="evidence" value="ECO:0007669"/>
    <property type="project" value="UniProtKB-KW"/>
</dbReference>
<dbReference type="InterPro" id="IPR036812">
    <property type="entry name" value="NAD(P)_OxRdtase_dom_sf"/>
</dbReference>
<dbReference type="PRINTS" id="PR01577">
    <property type="entry name" value="KCNABCHANNEL"/>
</dbReference>
<evidence type="ECO:0000256" key="3">
    <source>
        <dbReference type="ARBA" id="ARBA00022448"/>
    </source>
</evidence>
<name>A0A137NXV1_CONC2</name>
<keyword evidence="3" id="KW-0813">Transport</keyword>
<dbReference type="EMBL" id="KQ964625">
    <property type="protein sequence ID" value="KXN67606.1"/>
    <property type="molecule type" value="Genomic_DNA"/>
</dbReference>
<dbReference type="Gene3D" id="3.20.20.100">
    <property type="entry name" value="NADP-dependent oxidoreductase domain"/>
    <property type="match status" value="1"/>
</dbReference>
<keyword evidence="5" id="KW-0633">Potassium transport</keyword>
<evidence type="ECO:0000256" key="9">
    <source>
        <dbReference type="ARBA" id="ARBA00023065"/>
    </source>
</evidence>
<proteinExistence type="inferred from homology"/>
<comment type="similarity">
    <text evidence="2">Belongs to the shaker potassium channel beta subunit family.</text>
</comment>